<dbReference type="Gene3D" id="1.25.10.10">
    <property type="entry name" value="Leucine-rich Repeat Variant"/>
    <property type="match status" value="1"/>
</dbReference>
<comment type="caution">
    <text evidence="2">The sequence shown here is derived from an EMBL/GenBank/DDBJ whole genome shotgun (WGS) entry which is preliminary data.</text>
</comment>
<dbReference type="EMBL" id="SAIY01000002">
    <property type="protein sequence ID" value="NGM12391.1"/>
    <property type="molecule type" value="Genomic_DNA"/>
</dbReference>
<accession>A0A6M1L203</accession>
<dbReference type="Proteomes" id="UP000478148">
    <property type="component" value="Unassembled WGS sequence"/>
</dbReference>
<evidence type="ECO:0000256" key="1">
    <source>
        <dbReference type="SAM" id="MobiDB-lite"/>
    </source>
</evidence>
<keyword evidence="3" id="KW-1185">Reference proteome</keyword>
<protein>
    <recommendedName>
        <fullName evidence="4">HEAT repeat domain-containing protein</fullName>
    </recommendedName>
</protein>
<feature type="compositionally biased region" description="Basic residues" evidence="1">
    <location>
        <begin position="1"/>
        <end position="11"/>
    </location>
</feature>
<dbReference type="InterPro" id="IPR011989">
    <property type="entry name" value="ARM-like"/>
</dbReference>
<dbReference type="AlphaFoldDB" id="A0A6M1L203"/>
<evidence type="ECO:0000313" key="3">
    <source>
        <dbReference type="Proteomes" id="UP000478148"/>
    </source>
</evidence>
<dbReference type="SUPFAM" id="SSF48371">
    <property type="entry name" value="ARM repeat"/>
    <property type="match status" value="1"/>
</dbReference>
<dbReference type="InterPro" id="IPR016024">
    <property type="entry name" value="ARM-type_fold"/>
</dbReference>
<evidence type="ECO:0008006" key="4">
    <source>
        <dbReference type="Google" id="ProtNLM"/>
    </source>
</evidence>
<organism evidence="2 3">
    <name type="scientific">Verrucosispora sioxanthis</name>
    <dbReference type="NCBI Taxonomy" id="2499994"/>
    <lineage>
        <taxon>Bacteria</taxon>
        <taxon>Bacillati</taxon>
        <taxon>Actinomycetota</taxon>
        <taxon>Actinomycetes</taxon>
        <taxon>Micromonosporales</taxon>
        <taxon>Micromonosporaceae</taxon>
        <taxon>Micromonospora</taxon>
    </lineage>
</organism>
<sequence>MNKQPPRRKHQTATQRPISGPSRMRIRTCRDRSVGRVARGVRCVSGLSRGYRPVLGYPGGDNSLVGPLSDLDGVPWASLHGTHGPADRIPAHLAALRSPDPTVAGEALTRLRDAVVHQGTRWQVSAHVVRFLVLLINDPGTPARPALTRLLRDVGLGAYTDHDLPFGPKAAFDGPAVTRRQEDMVIALVYYRDEGFTEEAMDIADSCAAKWAADAYRAVAAHVDAYRHWLGDDPLVASQAAELLAWFPADEPTIAALLSADGDDAVRASANLALAHLPVSPCAIAARMTDLLGHDSFVVRVTAAVALARRLGQELPDPALSLLIDAKDAAALPDFPLGWQHRAARGYVASALQRLGLG</sequence>
<proteinExistence type="predicted"/>
<name>A0A6M1L203_9ACTN</name>
<evidence type="ECO:0000313" key="2">
    <source>
        <dbReference type="EMBL" id="NGM12391.1"/>
    </source>
</evidence>
<reference evidence="2 3" key="1">
    <citation type="submission" date="2020-02" db="EMBL/GenBank/DDBJ databases">
        <title>Draft Genome Sequence of Verrucosispora sp. Strain CWR15, Isolated from Gulf of Mexico Sponge.</title>
        <authorList>
            <person name="Kennedy S.J."/>
            <person name="Cella E."/>
            <person name="Azarian T."/>
            <person name="Baker B.J."/>
            <person name="Shaw L.N."/>
        </authorList>
    </citation>
    <scope>NUCLEOTIDE SEQUENCE [LARGE SCALE GENOMIC DNA]</scope>
    <source>
        <strain evidence="2 3">CWR15</strain>
    </source>
</reference>
<feature type="region of interest" description="Disordered" evidence="1">
    <location>
        <begin position="1"/>
        <end position="22"/>
    </location>
</feature>
<dbReference type="RefSeq" id="WP_164446269.1">
    <property type="nucleotide sequence ID" value="NZ_SAIY01000002.1"/>
</dbReference>
<gene>
    <name evidence="2" type="ORF">ENC19_06775</name>
</gene>